<protein>
    <submittedName>
        <fullName evidence="1">Uncharacterized protein</fullName>
    </submittedName>
</protein>
<gene>
    <name evidence="1" type="ORF">ENSA7_80090</name>
</gene>
<reference evidence="1 2" key="1">
    <citation type="submission" date="2018-03" db="EMBL/GenBank/DDBJ databases">
        <title>Draft Genome Sequences of the Obligatory Marine Myxobacteria Enhygromyxa salina SWB007.</title>
        <authorList>
            <person name="Poehlein A."/>
            <person name="Moghaddam J.A."/>
            <person name="Harms H."/>
            <person name="Alanjari M."/>
            <person name="Koenig G.M."/>
            <person name="Daniel R."/>
            <person name="Schaeberle T.F."/>
        </authorList>
    </citation>
    <scope>NUCLEOTIDE SEQUENCE [LARGE SCALE GENOMIC DNA]</scope>
    <source>
        <strain evidence="1 2">SWB007</strain>
    </source>
</reference>
<comment type="caution">
    <text evidence="1">The sequence shown here is derived from an EMBL/GenBank/DDBJ whole genome shotgun (WGS) entry which is preliminary data.</text>
</comment>
<dbReference type="AlphaFoldDB" id="A0A2S9XLM3"/>
<evidence type="ECO:0000313" key="1">
    <source>
        <dbReference type="EMBL" id="PRP93581.1"/>
    </source>
</evidence>
<accession>A0A2S9XLM3</accession>
<sequence>MPLAVASRISCTPFVAVLVGLDFAMLGRIVAGMDPRDDPGAQVGRGLFFGTLDAPMRDAAEALLAHDLAEAEQGQGDVRADAVDVVENARVFVQLEREIVAGLALLIRNMDLTAEDPLPALKGRTRLRNPRLAELAVGVGRAGR</sequence>
<dbReference type="Proteomes" id="UP000238823">
    <property type="component" value="Unassembled WGS sequence"/>
</dbReference>
<dbReference type="EMBL" id="PVNL01000147">
    <property type="protein sequence ID" value="PRP93581.1"/>
    <property type="molecule type" value="Genomic_DNA"/>
</dbReference>
<evidence type="ECO:0000313" key="2">
    <source>
        <dbReference type="Proteomes" id="UP000238823"/>
    </source>
</evidence>
<organism evidence="1 2">
    <name type="scientific">Enhygromyxa salina</name>
    <dbReference type="NCBI Taxonomy" id="215803"/>
    <lineage>
        <taxon>Bacteria</taxon>
        <taxon>Pseudomonadati</taxon>
        <taxon>Myxococcota</taxon>
        <taxon>Polyangia</taxon>
        <taxon>Nannocystales</taxon>
        <taxon>Nannocystaceae</taxon>
        <taxon>Enhygromyxa</taxon>
    </lineage>
</organism>
<proteinExistence type="predicted"/>
<dbReference type="RefSeq" id="WP_106094759.1">
    <property type="nucleotide sequence ID" value="NZ_PVNL01000147.1"/>
</dbReference>
<name>A0A2S9XLM3_9BACT</name>